<dbReference type="GO" id="GO:0003677">
    <property type="term" value="F:DNA binding"/>
    <property type="evidence" value="ECO:0007669"/>
    <property type="project" value="UniProtKB-KW"/>
</dbReference>
<dbReference type="InterPro" id="IPR050807">
    <property type="entry name" value="TransReg_Diox_bact_type"/>
</dbReference>
<dbReference type="InterPro" id="IPR001387">
    <property type="entry name" value="Cro/C1-type_HTH"/>
</dbReference>
<gene>
    <name evidence="3" type="ORF">SAMN05421748_10741</name>
</gene>
<protein>
    <submittedName>
        <fullName evidence="3">Transcriptional regulator, contains XRE-family HTH domain</fullName>
    </submittedName>
</protein>
<dbReference type="SMART" id="SM00530">
    <property type="entry name" value="HTH_XRE"/>
    <property type="match status" value="1"/>
</dbReference>
<dbReference type="Pfam" id="PF13560">
    <property type="entry name" value="HTH_31"/>
    <property type="match status" value="1"/>
</dbReference>
<keyword evidence="1" id="KW-0238">DNA-binding</keyword>
<keyword evidence="4" id="KW-1185">Reference proteome</keyword>
<evidence type="ECO:0000256" key="1">
    <source>
        <dbReference type="ARBA" id="ARBA00023125"/>
    </source>
</evidence>
<dbReference type="OrthoDB" id="3188736at2"/>
<dbReference type="AlphaFoldDB" id="A0A285I8C2"/>
<evidence type="ECO:0000313" key="3">
    <source>
        <dbReference type="EMBL" id="SNY44204.1"/>
    </source>
</evidence>
<dbReference type="Gene3D" id="1.10.260.40">
    <property type="entry name" value="lambda repressor-like DNA-binding domains"/>
    <property type="match status" value="1"/>
</dbReference>
<dbReference type="SUPFAM" id="SSF47413">
    <property type="entry name" value="lambda repressor-like DNA-binding domains"/>
    <property type="match status" value="1"/>
</dbReference>
<organism evidence="3 4">
    <name type="scientific">Paractinoplanes atraurantiacus</name>
    <dbReference type="NCBI Taxonomy" id="1036182"/>
    <lineage>
        <taxon>Bacteria</taxon>
        <taxon>Bacillati</taxon>
        <taxon>Actinomycetota</taxon>
        <taxon>Actinomycetes</taxon>
        <taxon>Micromonosporales</taxon>
        <taxon>Micromonosporaceae</taxon>
        <taxon>Paractinoplanes</taxon>
    </lineage>
</organism>
<dbReference type="PROSITE" id="PS50943">
    <property type="entry name" value="HTH_CROC1"/>
    <property type="match status" value="1"/>
</dbReference>
<dbReference type="EMBL" id="OBDY01000007">
    <property type="protein sequence ID" value="SNY44204.1"/>
    <property type="molecule type" value="Genomic_DNA"/>
</dbReference>
<dbReference type="GO" id="GO:0005829">
    <property type="term" value="C:cytosol"/>
    <property type="evidence" value="ECO:0007669"/>
    <property type="project" value="TreeGrafter"/>
</dbReference>
<dbReference type="GO" id="GO:0003700">
    <property type="term" value="F:DNA-binding transcription factor activity"/>
    <property type="evidence" value="ECO:0007669"/>
    <property type="project" value="TreeGrafter"/>
</dbReference>
<proteinExistence type="predicted"/>
<dbReference type="CDD" id="cd00093">
    <property type="entry name" value="HTH_XRE"/>
    <property type="match status" value="1"/>
</dbReference>
<feature type="domain" description="HTH cro/C1-type" evidence="2">
    <location>
        <begin position="11"/>
        <end position="65"/>
    </location>
</feature>
<evidence type="ECO:0000259" key="2">
    <source>
        <dbReference type="PROSITE" id="PS50943"/>
    </source>
</evidence>
<evidence type="ECO:0000313" key="4">
    <source>
        <dbReference type="Proteomes" id="UP000219612"/>
    </source>
</evidence>
<name>A0A285I8C2_9ACTN</name>
<accession>A0A285I8C2</accession>
<dbReference type="InterPro" id="IPR010982">
    <property type="entry name" value="Lambda_DNA-bd_dom_sf"/>
</dbReference>
<dbReference type="Proteomes" id="UP000219612">
    <property type="component" value="Unassembled WGS sequence"/>
</dbReference>
<reference evidence="4" key="1">
    <citation type="submission" date="2017-09" db="EMBL/GenBank/DDBJ databases">
        <authorList>
            <person name="Varghese N."/>
            <person name="Submissions S."/>
        </authorList>
    </citation>
    <scope>NUCLEOTIDE SEQUENCE [LARGE SCALE GENOMIC DNA]</scope>
    <source>
        <strain evidence="4">CGMCC 4.6857</strain>
    </source>
</reference>
<dbReference type="PANTHER" id="PTHR46797">
    <property type="entry name" value="HTH-TYPE TRANSCRIPTIONAL REGULATOR"/>
    <property type="match status" value="1"/>
</dbReference>
<sequence length="109" mass="12350">MMLRTLIGQVLRRTRMAQGKTLREVSELAGVSIGHLSEVERGRKEPSSELLDAICRALGLTLFDLLLAVLREAQQQPQRIDLRQGRFELADRTLRAQLPTRRGDFRLAA</sequence>
<dbReference type="PANTHER" id="PTHR46797:SF1">
    <property type="entry name" value="METHYLPHOSPHONATE SYNTHASE"/>
    <property type="match status" value="1"/>
</dbReference>